<keyword evidence="3" id="KW-1185">Reference proteome</keyword>
<evidence type="ECO:0000256" key="1">
    <source>
        <dbReference type="SAM" id="Phobius"/>
    </source>
</evidence>
<dbReference type="RefSeq" id="WP_092756669.1">
    <property type="nucleotide sequence ID" value="NZ_FOCG01000007.1"/>
</dbReference>
<sequence>MNWLKNVLIRKKYLILILVLAILGYALWGAAMYPYNSSQKEQSVKQYLTKKYELQPQPYKIIHSIDESHSSIYLTQMNQQTYITVLKKHFIFPRYKVLKSYQAGLNDEVIGVNDGWNSYALKYNVNTISIHDKILSVYDSLFQGIALFAASCLLVVVFKASKAGT</sequence>
<protein>
    <submittedName>
        <fullName evidence="2">Uncharacterized protein</fullName>
    </submittedName>
</protein>
<dbReference type="AlphaFoldDB" id="A0A1H8EF58"/>
<gene>
    <name evidence="2" type="ORF">SAMN05216180_3004</name>
</gene>
<dbReference type="Proteomes" id="UP000199158">
    <property type="component" value="Unassembled WGS sequence"/>
</dbReference>
<dbReference type="EMBL" id="FOCG01000007">
    <property type="protein sequence ID" value="SEN18211.1"/>
    <property type="molecule type" value="Genomic_DNA"/>
</dbReference>
<dbReference type="STRING" id="474960.SAMN05216180_3004"/>
<feature type="transmembrane region" description="Helical" evidence="1">
    <location>
        <begin position="141"/>
        <end position="160"/>
    </location>
</feature>
<name>A0A1H8EF58_9FIRM</name>
<proteinExistence type="predicted"/>
<keyword evidence="1" id="KW-0472">Membrane</keyword>
<keyword evidence="1" id="KW-0812">Transmembrane</keyword>
<feature type="transmembrane region" description="Helical" evidence="1">
    <location>
        <begin position="12"/>
        <end position="33"/>
    </location>
</feature>
<evidence type="ECO:0000313" key="3">
    <source>
        <dbReference type="Proteomes" id="UP000199158"/>
    </source>
</evidence>
<reference evidence="2 3" key="1">
    <citation type="submission" date="2016-10" db="EMBL/GenBank/DDBJ databases">
        <authorList>
            <person name="de Groot N.N."/>
        </authorList>
    </citation>
    <scope>NUCLEOTIDE SEQUENCE [LARGE SCALE GENOMIC DNA]</scope>
    <source>
        <strain evidence="2 3">CGMCC 1.5070</strain>
    </source>
</reference>
<organism evidence="2 3">
    <name type="scientific">Hydrogenoanaerobacterium saccharovorans</name>
    <dbReference type="NCBI Taxonomy" id="474960"/>
    <lineage>
        <taxon>Bacteria</taxon>
        <taxon>Bacillati</taxon>
        <taxon>Bacillota</taxon>
        <taxon>Clostridia</taxon>
        <taxon>Eubacteriales</taxon>
        <taxon>Oscillospiraceae</taxon>
        <taxon>Hydrogenoanaerobacterium</taxon>
    </lineage>
</organism>
<keyword evidence="1" id="KW-1133">Transmembrane helix</keyword>
<accession>A0A1H8EF58</accession>
<evidence type="ECO:0000313" key="2">
    <source>
        <dbReference type="EMBL" id="SEN18211.1"/>
    </source>
</evidence>